<reference evidence="1 2" key="1">
    <citation type="journal article" date="2017" name="Gut Pathog.">
        <title>Mycobacterium avium subsp. paratuberculosis and associated risk factors for inflammatory bowel disease in Iranian patients.</title>
        <authorList>
            <person name="Zamani S."/>
            <person name="Zali M.R."/>
            <person name="Aghdaei H.A."/>
            <person name="Sechi L.A."/>
            <person name="Niegowska M."/>
            <person name="Caggiu E."/>
            <person name="Keshavarz R."/>
            <person name="Mosavari N."/>
            <person name="Feizabadi M.M."/>
        </authorList>
    </citation>
    <scope>NUCLEOTIDE SEQUENCE [LARGE SCALE GENOMIC DNA]</scope>
    <source>
        <strain evidence="1 2">1057</strain>
    </source>
</reference>
<evidence type="ECO:0000313" key="1">
    <source>
        <dbReference type="EMBL" id="RPF67348.1"/>
    </source>
</evidence>
<comment type="caution">
    <text evidence="1">The sequence shown here is derived from an EMBL/GenBank/DDBJ whole genome shotgun (WGS) entry which is preliminary data.</text>
</comment>
<sequence>DCFLKKRLVMESVKTNKVGKNAETANAKANKEAHFKQASAVTNTIRSIGGLRLFFEKKVGDGISKNK</sequence>
<dbReference type="Pfam" id="PF05917">
    <property type="entry name" value="DUF874"/>
    <property type="match status" value="1"/>
</dbReference>
<evidence type="ECO:0000313" key="2">
    <source>
        <dbReference type="Proteomes" id="UP000275263"/>
    </source>
</evidence>
<feature type="non-terminal residue" evidence="1">
    <location>
        <position position="1"/>
    </location>
</feature>
<dbReference type="InterPro" id="IPR008592">
    <property type="entry name" value="DUF874"/>
</dbReference>
<accession>A0A3N5CWL8</accession>
<proteinExistence type="predicted"/>
<dbReference type="EMBL" id="RPFT01000019">
    <property type="protein sequence ID" value="RPF67348.1"/>
    <property type="molecule type" value="Genomic_DNA"/>
</dbReference>
<dbReference type="AlphaFoldDB" id="A0A3N5CWL8"/>
<protein>
    <submittedName>
        <fullName evidence="1">DUF874 family protein</fullName>
    </submittedName>
</protein>
<gene>
    <name evidence="1" type="ORF">EGW01_07250</name>
</gene>
<name>A0A3N5CWL8_HELPX</name>
<organism evidence="1 2">
    <name type="scientific">Helicobacter pylori</name>
    <name type="common">Campylobacter pylori</name>
    <dbReference type="NCBI Taxonomy" id="210"/>
    <lineage>
        <taxon>Bacteria</taxon>
        <taxon>Pseudomonadati</taxon>
        <taxon>Campylobacterota</taxon>
        <taxon>Epsilonproteobacteria</taxon>
        <taxon>Campylobacterales</taxon>
        <taxon>Helicobacteraceae</taxon>
        <taxon>Helicobacter</taxon>
    </lineage>
</organism>
<dbReference type="Proteomes" id="UP000275263">
    <property type="component" value="Unassembled WGS sequence"/>
</dbReference>